<feature type="domain" description="RING-type" evidence="14">
    <location>
        <begin position="135"/>
        <end position="177"/>
    </location>
</feature>
<evidence type="ECO:0000256" key="10">
    <source>
        <dbReference type="ARBA" id="ARBA00023136"/>
    </source>
</evidence>
<evidence type="ECO:0000256" key="11">
    <source>
        <dbReference type="ARBA" id="ARBA00024209"/>
    </source>
</evidence>
<proteinExistence type="inferred from homology"/>
<dbReference type="PROSITE" id="PS50089">
    <property type="entry name" value="ZF_RING_2"/>
    <property type="match status" value="1"/>
</dbReference>
<evidence type="ECO:0000256" key="5">
    <source>
        <dbReference type="ARBA" id="ARBA00022723"/>
    </source>
</evidence>
<dbReference type="CDD" id="cd16461">
    <property type="entry name" value="RING-H2_EL5-like"/>
    <property type="match status" value="1"/>
</dbReference>
<keyword evidence="7" id="KW-0833">Ubl conjugation pathway</keyword>
<evidence type="ECO:0000256" key="1">
    <source>
        <dbReference type="ARBA" id="ARBA00004167"/>
    </source>
</evidence>
<reference evidence="15" key="2">
    <citation type="journal article" date="2024" name="Plant">
        <title>Genomic evolution and insights into agronomic trait innovations of Sesamum species.</title>
        <authorList>
            <person name="Miao H."/>
            <person name="Wang L."/>
            <person name="Qu L."/>
            <person name="Liu H."/>
            <person name="Sun Y."/>
            <person name="Le M."/>
            <person name="Wang Q."/>
            <person name="Wei S."/>
            <person name="Zheng Y."/>
            <person name="Lin W."/>
            <person name="Duan Y."/>
            <person name="Cao H."/>
            <person name="Xiong S."/>
            <person name="Wang X."/>
            <person name="Wei L."/>
            <person name="Li C."/>
            <person name="Ma Q."/>
            <person name="Ju M."/>
            <person name="Zhao R."/>
            <person name="Li G."/>
            <person name="Mu C."/>
            <person name="Tian Q."/>
            <person name="Mei H."/>
            <person name="Zhang T."/>
            <person name="Gao T."/>
            <person name="Zhang H."/>
        </authorList>
    </citation>
    <scope>NUCLEOTIDE SEQUENCE</scope>
    <source>
        <strain evidence="15">KEN1</strain>
    </source>
</reference>
<keyword evidence="4 13" id="KW-0812">Transmembrane</keyword>
<keyword evidence="3" id="KW-0808">Transferase</keyword>
<dbReference type="SMART" id="SM00184">
    <property type="entry name" value="RING"/>
    <property type="match status" value="1"/>
</dbReference>
<dbReference type="PANTHER" id="PTHR45768:SF61">
    <property type="entry name" value="RING-H2 FINGER PROTEIN ATL18"/>
    <property type="match status" value="1"/>
</dbReference>
<gene>
    <name evidence="15" type="ORF">Slati_3532300</name>
</gene>
<comment type="pathway">
    <text evidence="2">Protein modification; protein ubiquitination.</text>
</comment>
<sequence length="203" mass="22197">MEANIRGARCNFSNHRGSTCNYTKVQGRGVDRDNGILIPGIQVDWGFQLKAMFMEVIISVILLFVGIAILIVIHVCVVGRAFRGTDSINRTTTNSNPIQARPDRVPRMDAEDIMGLPCFDYNVEGITGNNGNGECAVCLESFGPGEKCRILPKCGHCFHAECIDSWLMKTAACPVCRTGAKSPQLDSNIRRSYSGDRAGLELV</sequence>
<evidence type="ECO:0000256" key="6">
    <source>
        <dbReference type="ARBA" id="ARBA00022771"/>
    </source>
</evidence>
<keyword evidence="10 13" id="KW-0472">Membrane</keyword>
<accession>A0AAW2UJ16</accession>
<comment type="similarity">
    <text evidence="11">Belongs to the RING-type zinc finger family. ATL subfamily.</text>
</comment>
<dbReference type="EMBL" id="JACGWN010000012">
    <property type="protein sequence ID" value="KAL0417004.1"/>
    <property type="molecule type" value="Genomic_DNA"/>
</dbReference>
<evidence type="ECO:0000256" key="8">
    <source>
        <dbReference type="ARBA" id="ARBA00022833"/>
    </source>
</evidence>
<evidence type="ECO:0000256" key="13">
    <source>
        <dbReference type="SAM" id="Phobius"/>
    </source>
</evidence>
<dbReference type="Gene3D" id="3.30.40.10">
    <property type="entry name" value="Zinc/RING finger domain, C3HC4 (zinc finger)"/>
    <property type="match status" value="1"/>
</dbReference>
<name>A0AAW2UJ16_9LAMI</name>
<keyword evidence="8" id="KW-0862">Zinc</keyword>
<dbReference type="SUPFAM" id="SSF57850">
    <property type="entry name" value="RING/U-box"/>
    <property type="match status" value="1"/>
</dbReference>
<keyword evidence="6 12" id="KW-0863">Zinc-finger</keyword>
<dbReference type="InterPro" id="IPR013083">
    <property type="entry name" value="Znf_RING/FYVE/PHD"/>
</dbReference>
<evidence type="ECO:0000259" key="14">
    <source>
        <dbReference type="PROSITE" id="PS50089"/>
    </source>
</evidence>
<evidence type="ECO:0000256" key="2">
    <source>
        <dbReference type="ARBA" id="ARBA00004906"/>
    </source>
</evidence>
<keyword evidence="9 13" id="KW-1133">Transmembrane helix</keyword>
<dbReference type="GO" id="GO:0008270">
    <property type="term" value="F:zinc ion binding"/>
    <property type="evidence" value="ECO:0007669"/>
    <property type="project" value="UniProtKB-KW"/>
</dbReference>
<dbReference type="PANTHER" id="PTHR45768">
    <property type="entry name" value="E3 UBIQUITIN-PROTEIN LIGASE RNF13-LIKE"/>
    <property type="match status" value="1"/>
</dbReference>
<dbReference type="Pfam" id="PF13639">
    <property type="entry name" value="zf-RING_2"/>
    <property type="match status" value="1"/>
</dbReference>
<organism evidence="15">
    <name type="scientific">Sesamum latifolium</name>
    <dbReference type="NCBI Taxonomy" id="2727402"/>
    <lineage>
        <taxon>Eukaryota</taxon>
        <taxon>Viridiplantae</taxon>
        <taxon>Streptophyta</taxon>
        <taxon>Embryophyta</taxon>
        <taxon>Tracheophyta</taxon>
        <taxon>Spermatophyta</taxon>
        <taxon>Magnoliopsida</taxon>
        <taxon>eudicotyledons</taxon>
        <taxon>Gunneridae</taxon>
        <taxon>Pentapetalae</taxon>
        <taxon>asterids</taxon>
        <taxon>lamiids</taxon>
        <taxon>Lamiales</taxon>
        <taxon>Pedaliaceae</taxon>
        <taxon>Sesamum</taxon>
    </lineage>
</organism>
<evidence type="ECO:0000256" key="12">
    <source>
        <dbReference type="PROSITE-ProRule" id="PRU00175"/>
    </source>
</evidence>
<dbReference type="GO" id="GO:0016740">
    <property type="term" value="F:transferase activity"/>
    <property type="evidence" value="ECO:0007669"/>
    <property type="project" value="UniProtKB-KW"/>
</dbReference>
<evidence type="ECO:0000313" key="15">
    <source>
        <dbReference type="EMBL" id="KAL0417004.1"/>
    </source>
</evidence>
<evidence type="ECO:0000256" key="3">
    <source>
        <dbReference type="ARBA" id="ARBA00022679"/>
    </source>
</evidence>
<comment type="subcellular location">
    <subcellularLocation>
        <location evidence="1">Membrane</location>
        <topology evidence="1">Single-pass membrane protein</topology>
    </subcellularLocation>
</comment>
<evidence type="ECO:0000256" key="4">
    <source>
        <dbReference type="ARBA" id="ARBA00022692"/>
    </source>
</evidence>
<dbReference type="InterPro" id="IPR001841">
    <property type="entry name" value="Znf_RING"/>
</dbReference>
<protein>
    <submittedName>
        <fullName evidence="15">RING-H2 finger protein ATL43</fullName>
    </submittedName>
</protein>
<feature type="transmembrane region" description="Helical" evidence="13">
    <location>
        <begin position="56"/>
        <end position="82"/>
    </location>
</feature>
<evidence type="ECO:0000256" key="9">
    <source>
        <dbReference type="ARBA" id="ARBA00022989"/>
    </source>
</evidence>
<evidence type="ECO:0000256" key="7">
    <source>
        <dbReference type="ARBA" id="ARBA00022786"/>
    </source>
</evidence>
<comment type="caution">
    <text evidence="15">The sequence shown here is derived from an EMBL/GenBank/DDBJ whole genome shotgun (WGS) entry which is preliminary data.</text>
</comment>
<keyword evidence="5" id="KW-0479">Metal-binding</keyword>
<reference evidence="15" key="1">
    <citation type="submission" date="2020-06" db="EMBL/GenBank/DDBJ databases">
        <authorList>
            <person name="Li T."/>
            <person name="Hu X."/>
            <person name="Zhang T."/>
            <person name="Song X."/>
            <person name="Zhang H."/>
            <person name="Dai N."/>
            <person name="Sheng W."/>
            <person name="Hou X."/>
            <person name="Wei L."/>
        </authorList>
    </citation>
    <scope>NUCLEOTIDE SEQUENCE</scope>
    <source>
        <strain evidence="15">KEN1</strain>
        <tissue evidence="15">Leaf</tissue>
    </source>
</reference>
<dbReference type="GO" id="GO:0016020">
    <property type="term" value="C:membrane"/>
    <property type="evidence" value="ECO:0007669"/>
    <property type="project" value="UniProtKB-SubCell"/>
</dbReference>
<dbReference type="AlphaFoldDB" id="A0AAW2UJ16"/>